<accession>A0AAW2HXF2</accession>
<feature type="compositionally biased region" description="Acidic residues" evidence="1">
    <location>
        <begin position="23"/>
        <end position="36"/>
    </location>
</feature>
<evidence type="ECO:0000256" key="1">
    <source>
        <dbReference type="SAM" id="MobiDB-lite"/>
    </source>
</evidence>
<feature type="region of interest" description="Disordered" evidence="1">
    <location>
        <begin position="1"/>
        <end position="71"/>
    </location>
</feature>
<reference evidence="2" key="1">
    <citation type="journal article" date="2024" name="Gigascience">
        <title>Chromosome-level genome of the poultry shaft louse Menopon gallinae provides insight into the host-switching and adaptive evolution of parasitic lice.</title>
        <authorList>
            <person name="Xu Y."/>
            <person name="Ma L."/>
            <person name="Liu S."/>
            <person name="Liang Y."/>
            <person name="Liu Q."/>
            <person name="He Z."/>
            <person name="Tian L."/>
            <person name="Duan Y."/>
            <person name="Cai W."/>
            <person name="Li H."/>
            <person name="Song F."/>
        </authorList>
    </citation>
    <scope>NUCLEOTIDE SEQUENCE</scope>
    <source>
        <strain evidence="2">Cailab_2023a</strain>
    </source>
</reference>
<evidence type="ECO:0000313" key="2">
    <source>
        <dbReference type="EMBL" id="KAL0274226.1"/>
    </source>
</evidence>
<organism evidence="2">
    <name type="scientific">Menopon gallinae</name>
    <name type="common">poultry shaft louse</name>
    <dbReference type="NCBI Taxonomy" id="328185"/>
    <lineage>
        <taxon>Eukaryota</taxon>
        <taxon>Metazoa</taxon>
        <taxon>Ecdysozoa</taxon>
        <taxon>Arthropoda</taxon>
        <taxon>Hexapoda</taxon>
        <taxon>Insecta</taxon>
        <taxon>Pterygota</taxon>
        <taxon>Neoptera</taxon>
        <taxon>Paraneoptera</taxon>
        <taxon>Psocodea</taxon>
        <taxon>Troctomorpha</taxon>
        <taxon>Phthiraptera</taxon>
        <taxon>Amblycera</taxon>
        <taxon>Menoponidae</taxon>
        <taxon>Menopon</taxon>
    </lineage>
</organism>
<dbReference type="AlphaFoldDB" id="A0AAW2HXF2"/>
<feature type="compositionally biased region" description="Basic residues" evidence="1">
    <location>
        <begin position="95"/>
        <end position="116"/>
    </location>
</feature>
<feature type="region of interest" description="Disordered" evidence="1">
    <location>
        <begin position="88"/>
        <end position="124"/>
    </location>
</feature>
<gene>
    <name evidence="2" type="ORF">PYX00_006697</name>
</gene>
<dbReference type="EMBL" id="JARGDH010000003">
    <property type="protein sequence ID" value="KAL0274226.1"/>
    <property type="molecule type" value="Genomic_DNA"/>
</dbReference>
<name>A0AAW2HXF2_9NEOP</name>
<comment type="caution">
    <text evidence="2">The sequence shown here is derived from an EMBL/GenBank/DDBJ whole genome shotgun (WGS) entry which is preliminary data.</text>
</comment>
<protein>
    <submittedName>
        <fullName evidence="2">Uncharacterized protein</fullName>
    </submittedName>
</protein>
<sequence length="124" mass="13642">MQISNSQNSELGIHKATEHESGYFEDDDDDDEDEDGGVSVKFAPHERSEVADLQTGSRRESGSESEDGSASCFLPVCLKDDCWCFEGRTGEKGRKSVTHPSRSRRTLKKLAPRRSATHSGSPPL</sequence>
<proteinExistence type="predicted"/>
<feature type="compositionally biased region" description="Polar residues" evidence="1">
    <location>
        <begin position="1"/>
        <end position="10"/>
    </location>
</feature>
<feature type="compositionally biased region" description="Basic and acidic residues" evidence="1">
    <location>
        <begin position="12"/>
        <end position="22"/>
    </location>
</feature>